<dbReference type="Proteomes" id="UP000053477">
    <property type="component" value="Unassembled WGS sequence"/>
</dbReference>
<reference evidence="1 2" key="1">
    <citation type="submission" date="2015-04" db="EMBL/GenBank/DDBJ databases">
        <title>Complete genome sequence of Schizopora paradoxa KUC8140, a cosmopolitan wood degrader in East Asia.</title>
        <authorList>
            <consortium name="DOE Joint Genome Institute"/>
            <person name="Min B."/>
            <person name="Park H."/>
            <person name="Jang Y."/>
            <person name="Kim J.-J."/>
            <person name="Kim K.H."/>
            <person name="Pangilinan J."/>
            <person name="Lipzen A."/>
            <person name="Riley R."/>
            <person name="Grigoriev I.V."/>
            <person name="Spatafora J.W."/>
            <person name="Choi I.-G."/>
        </authorList>
    </citation>
    <scope>NUCLEOTIDE SEQUENCE [LARGE SCALE GENOMIC DNA]</scope>
    <source>
        <strain evidence="1 2">KUC8140</strain>
    </source>
</reference>
<sequence>MSGQQLISLKWRYLASEEEDRDIRTFNVFVDMGQPESLHLYKFRTIPGFETVTTFEKFNTNRPALRWEIAGEIHWMRNFTGYVIFGLERVSLAPRPHCH</sequence>
<keyword evidence="2" id="KW-1185">Reference proteome</keyword>
<gene>
    <name evidence="1" type="ORF">SCHPADRAFT_940894</name>
</gene>
<organism evidence="1 2">
    <name type="scientific">Schizopora paradoxa</name>
    <dbReference type="NCBI Taxonomy" id="27342"/>
    <lineage>
        <taxon>Eukaryota</taxon>
        <taxon>Fungi</taxon>
        <taxon>Dikarya</taxon>
        <taxon>Basidiomycota</taxon>
        <taxon>Agaricomycotina</taxon>
        <taxon>Agaricomycetes</taxon>
        <taxon>Hymenochaetales</taxon>
        <taxon>Schizoporaceae</taxon>
        <taxon>Schizopora</taxon>
    </lineage>
</organism>
<evidence type="ECO:0000313" key="1">
    <source>
        <dbReference type="EMBL" id="KLO12826.1"/>
    </source>
</evidence>
<protein>
    <submittedName>
        <fullName evidence="1">Uncharacterized protein</fullName>
    </submittedName>
</protein>
<dbReference type="OrthoDB" id="3132420at2759"/>
<dbReference type="InParanoid" id="A0A0H2S7H8"/>
<dbReference type="AlphaFoldDB" id="A0A0H2S7H8"/>
<dbReference type="EMBL" id="KQ085970">
    <property type="protein sequence ID" value="KLO12826.1"/>
    <property type="molecule type" value="Genomic_DNA"/>
</dbReference>
<evidence type="ECO:0000313" key="2">
    <source>
        <dbReference type="Proteomes" id="UP000053477"/>
    </source>
</evidence>
<proteinExistence type="predicted"/>
<name>A0A0H2S7H8_9AGAM</name>
<accession>A0A0H2S7H8</accession>